<dbReference type="Pfam" id="PF13424">
    <property type="entry name" value="TPR_12"/>
    <property type="match status" value="4"/>
</dbReference>
<keyword evidence="4" id="KW-1185">Reference proteome</keyword>
<dbReference type="EMBL" id="BAABIG010000033">
    <property type="protein sequence ID" value="GAA4803800.1"/>
    <property type="molecule type" value="Genomic_DNA"/>
</dbReference>
<dbReference type="Gene3D" id="3.40.50.300">
    <property type="entry name" value="P-loop containing nucleotide triphosphate hydrolases"/>
    <property type="match status" value="1"/>
</dbReference>
<dbReference type="PRINTS" id="PR00364">
    <property type="entry name" value="DISEASERSIST"/>
</dbReference>
<dbReference type="Proteomes" id="UP001501265">
    <property type="component" value="Unassembled WGS sequence"/>
</dbReference>
<dbReference type="InterPro" id="IPR019734">
    <property type="entry name" value="TPR_rpt"/>
</dbReference>
<feature type="domain" description="NB-ARC" evidence="2">
    <location>
        <begin position="82"/>
        <end position="200"/>
    </location>
</feature>
<dbReference type="Gene3D" id="1.25.40.10">
    <property type="entry name" value="Tetratricopeptide repeat domain"/>
    <property type="match status" value="2"/>
</dbReference>
<evidence type="ECO:0000313" key="4">
    <source>
        <dbReference type="Proteomes" id="UP001501265"/>
    </source>
</evidence>
<evidence type="ECO:0000256" key="1">
    <source>
        <dbReference type="SAM" id="MobiDB-lite"/>
    </source>
</evidence>
<dbReference type="InterPro" id="IPR002182">
    <property type="entry name" value="NB-ARC"/>
</dbReference>
<dbReference type="Pfam" id="PF00931">
    <property type="entry name" value="NB-ARC"/>
    <property type="match status" value="1"/>
</dbReference>
<dbReference type="InterPro" id="IPR011990">
    <property type="entry name" value="TPR-like_helical_dom_sf"/>
</dbReference>
<comment type="caution">
    <text evidence="3">The sequence shown here is derived from an EMBL/GenBank/DDBJ whole genome shotgun (WGS) entry which is preliminary data.</text>
</comment>
<dbReference type="PANTHER" id="PTHR47691">
    <property type="entry name" value="REGULATOR-RELATED"/>
    <property type="match status" value="1"/>
</dbReference>
<name>A0ABP9C1V8_9ACTN</name>
<dbReference type="PANTHER" id="PTHR47691:SF3">
    <property type="entry name" value="HTH-TYPE TRANSCRIPTIONAL REGULATOR RV0890C-RELATED"/>
    <property type="match status" value="1"/>
</dbReference>
<feature type="region of interest" description="Disordered" evidence="1">
    <location>
        <begin position="401"/>
        <end position="424"/>
    </location>
</feature>
<evidence type="ECO:0000259" key="2">
    <source>
        <dbReference type="Pfam" id="PF00931"/>
    </source>
</evidence>
<dbReference type="InterPro" id="IPR027417">
    <property type="entry name" value="P-loop_NTPase"/>
</dbReference>
<dbReference type="SUPFAM" id="SSF52540">
    <property type="entry name" value="P-loop containing nucleoside triphosphate hydrolases"/>
    <property type="match status" value="1"/>
</dbReference>
<reference evidence="4" key="1">
    <citation type="journal article" date="2019" name="Int. J. Syst. Evol. Microbiol.">
        <title>The Global Catalogue of Microorganisms (GCM) 10K type strain sequencing project: providing services to taxonomists for standard genome sequencing and annotation.</title>
        <authorList>
            <consortium name="The Broad Institute Genomics Platform"/>
            <consortium name="The Broad Institute Genome Sequencing Center for Infectious Disease"/>
            <person name="Wu L."/>
            <person name="Ma J."/>
        </authorList>
    </citation>
    <scope>NUCLEOTIDE SEQUENCE [LARGE SCALE GENOMIC DNA]</scope>
    <source>
        <strain evidence="4">JCM 18081</strain>
    </source>
</reference>
<dbReference type="SMART" id="SM00028">
    <property type="entry name" value="TPR"/>
    <property type="match status" value="7"/>
</dbReference>
<organism evidence="3 4">
    <name type="scientific">Streptomyces ziwulingensis</name>
    <dbReference type="NCBI Taxonomy" id="1045501"/>
    <lineage>
        <taxon>Bacteria</taxon>
        <taxon>Bacillati</taxon>
        <taxon>Actinomycetota</taxon>
        <taxon>Actinomycetes</taxon>
        <taxon>Kitasatosporales</taxon>
        <taxon>Streptomycetaceae</taxon>
        <taxon>Streptomyces</taxon>
    </lineage>
</organism>
<sequence length="843" mass="90774">MTTPAGRGEDATARLRADVNAHGDAQVYVAGENQYISITQEAPAPAPVTALRTLPRDVASFTGRQVEVDQILTGARPSRVVAIHTIDGMPGAGKTALAVHAARQLTDQYPDGQLFVRLNAHTPGHRPVDPADALAALLLSLGIDPRSIPDGLEARAGLWRDRLTGRRVLLVLDDAVDHAQVEPLLPGSEGCLVLVTSRHRLTALDGAAPLPLGILPAQDASLLFTRLAHRKPTTVSESEALRRIVELCGFLPLAIALLAGRFAHHSHWNLTDYAEELAAAQDRLGELAAGDRAVEAAFDMSYRALPHDRQRLFRCLGLHFGPDTDAYATAALGDIPLTSARRELEALYLDHLIDSPATGRYRLHDLIRTYARTLTDTHDPADEREQATQRLMDYYQHTAETADPHLTDTPRPAPRPVGTSPAAVPSLTSHQQALTWMRVERGNLTACIHHATAIAQHSRAIRLTAALAAFLRLQGPWDEAIALHQSAATSARLTGDRLAQAAALRELGEVRYMTGNLPVTADLLNQALGLSRALGDRLGEAGARWTLGRVRYLTGDYPAATALLQQALDLYRALGDRLGEAGALRGLGHVRYATGDYPAAADLLKRALDLYRILGDRHGEANALWELGQVQYATGDYPAASLAQRALDLYRSLGNRLGEAGALWTLGRVRYLTGDHPAAADLLQQALELSRTLGDRHCEANALQDLGRLQTATGDYPAAADRLRRSLTLFRELGDVQGEAEVLNSTGALLAASATPDEALAVYRQALRLARQVHSALDEARALEGTARCYARIGSHSTALATLRRAVADYQRLGAAEASAAAEYLATLEAHTPTDPQAQNSTG</sequence>
<dbReference type="SUPFAM" id="SSF48452">
    <property type="entry name" value="TPR-like"/>
    <property type="match status" value="2"/>
</dbReference>
<accession>A0ABP9C1V8</accession>
<evidence type="ECO:0000313" key="3">
    <source>
        <dbReference type="EMBL" id="GAA4803800.1"/>
    </source>
</evidence>
<proteinExistence type="predicted"/>
<protein>
    <submittedName>
        <fullName evidence="3">Tetratricopeptide repeat protein</fullName>
    </submittedName>
</protein>
<gene>
    <name evidence="3" type="ORF">GCM10023220_36410</name>
</gene>
<dbReference type="RefSeq" id="WP_345620798.1">
    <property type="nucleotide sequence ID" value="NZ_BAABIG010000033.1"/>
</dbReference>